<dbReference type="NCBIfam" id="TIGR00401">
    <property type="entry name" value="msrA"/>
    <property type="match status" value="1"/>
</dbReference>
<feature type="active site" evidence="4">
    <location>
        <position position="39"/>
    </location>
</feature>
<dbReference type="STRING" id="1172194.WQQ_23400"/>
<accession>I8TEQ2</accession>
<evidence type="ECO:0000313" key="6">
    <source>
        <dbReference type="EMBL" id="EIT72203.1"/>
    </source>
</evidence>
<dbReference type="GO" id="GO:0033744">
    <property type="term" value="F:L-methionine:thioredoxin-disulfide S-oxidoreductase activity"/>
    <property type="evidence" value="ECO:0007669"/>
    <property type="project" value="RHEA"/>
</dbReference>
<dbReference type="PANTHER" id="PTHR43774:SF1">
    <property type="entry name" value="PEPTIDE METHIONINE SULFOXIDE REDUCTASE MSRA 2"/>
    <property type="match status" value="1"/>
</dbReference>
<evidence type="ECO:0000256" key="3">
    <source>
        <dbReference type="ARBA" id="ARBA00048782"/>
    </source>
</evidence>
<dbReference type="PATRIC" id="fig|1172194.4.peg.2260"/>
<dbReference type="EC" id="1.8.4.11" evidence="4"/>
<dbReference type="RefSeq" id="WP_007185283.1">
    <property type="nucleotide sequence ID" value="NZ_AKGD01000001.1"/>
</dbReference>
<comment type="catalytic activity">
    <reaction evidence="3 4">
        <text>[thioredoxin]-disulfide + L-methionine + H2O = L-methionine (S)-S-oxide + [thioredoxin]-dithiol</text>
        <dbReference type="Rhea" id="RHEA:19993"/>
        <dbReference type="Rhea" id="RHEA-COMP:10698"/>
        <dbReference type="Rhea" id="RHEA-COMP:10700"/>
        <dbReference type="ChEBI" id="CHEBI:15377"/>
        <dbReference type="ChEBI" id="CHEBI:29950"/>
        <dbReference type="ChEBI" id="CHEBI:50058"/>
        <dbReference type="ChEBI" id="CHEBI:57844"/>
        <dbReference type="ChEBI" id="CHEBI:58772"/>
        <dbReference type="EC" id="1.8.4.11"/>
    </reaction>
</comment>
<evidence type="ECO:0000259" key="5">
    <source>
        <dbReference type="Pfam" id="PF01625"/>
    </source>
</evidence>
<protein>
    <recommendedName>
        <fullName evidence="4">Peptide methionine sulfoxide reductase MsrA</fullName>
        <shortName evidence="4">Protein-methionine-S-oxide reductase</shortName>
        <ecNumber evidence="4">1.8.4.11</ecNumber>
    </recommendedName>
    <alternativeName>
        <fullName evidence="4">Peptide-methionine (S)-S-oxide reductase</fullName>
        <shortName evidence="4">Peptide Met(O) reductase</shortName>
    </alternativeName>
</protein>
<feature type="domain" description="Peptide methionine sulphoxide reductase MsrA" evidence="5">
    <location>
        <begin position="33"/>
        <end position="184"/>
    </location>
</feature>
<dbReference type="InterPro" id="IPR002569">
    <property type="entry name" value="Met_Sox_Rdtase_MsrA_dom"/>
</dbReference>
<dbReference type="Gene3D" id="3.30.1060.10">
    <property type="entry name" value="Peptide methionine sulphoxide reductase MsrA"/>
    <property type="match status" value="1"/>
</dbReference>
<dbReference type="AlphaFoldDB" id="I8TEQ2"/>
<dbReference type="HAMAP" id="MF_01401">
    <property type="entry name" value="MsrA"/>
    <property type="match status" value="1"/>
</dbReference>
<organism evidence="6 7">
    <name type="scientific">Hydrocarboniphaga effusa AP103</name>
    <dbReference type="NCBI Taxonomy" id="1172194"/>
    <lineage>
        <taxon>Bacteria</taxon>
        <taxon>Pseudomonadati</taxon>
        <taxon>Pseudomonadota</taxon>
        <taxon>Gammaproteobacteria</taxon>
        <taxon>Nevskiales</taxon>
        <taxon>Nevskiaceae</taxon>
        <taxon>Hydrocarboniphaga</taxon>
    </lineage>
</organism>
<gene>
    <name evidence="4" type="primary">msrA</name>
    <name evidence="6" type="ORF">WQQ_23400</name>
</gene>
<evidence type="ECO:0000256" key="4">
    <source>
        <dbReference type="HAMAP-Rule" id="MF_01401"/>
    </source>
</evidence>
<comment type="catalytic activity">
    <reaction evidence="2 4">
        <text>L-methionyl-[protein] + [thioredoxin]-disulfide + H2O = L-methionyl-(S)-S-oxide-[protein] + [thioredoxin]-dithiol</text>
        <dbReference type="Rhea" id="RHEA:14217"/>
        <dbReference type="Rhea" id="RHEA-COMP:10698"/>
        <dbReference type="Rhea" id="RHEA-COMP:10700"/>
        <dbReference type="Rhea" id="RHEA-COMP:12313"/>
        <dbReference type="Rhea" id="RHEA-COMP:12315"/>
        <dbReference type="ChEBI" id="CHEBI:15377"/>
        <dbReference type="ChEBI" id="CHEBI:16044"/>
        <dbReference type="ChEBI" id="CHEBI:29950"/>
        <dbReference type="ChEBI" id="CHEBI:44120"/>
        <dbReference type="ChEBI" id="CHEBI:50058"/>
        <dbReference type="EC" id="1.8.4.11"/>
    </reaction>
</comment>
<comment type="similarity">
    <text evidence="4">Belongs to the MsrA Met sulfoxide reductase family.</text>
</comment>
<dbReference type="PANTHER" id="PTHR43774">
    <property type="entry name" value="PEPTIDE METHIONINE SULFOXIDE REDUCTASE"/>
    <property type="match status" value="1"/>
</dbReference>
<evidence type="ECO:0000313" key="7">
    <source>
        <dbReference type="Proteomes" id="UP000003704"/>
    </source>
</evidence>
<dbReference type="Proteomes" id="UP000003704">
    <property type="component" value="Unassembled WGS sequence"/>
</dbReference>
<keyword evidence="1 4" id="KW-0560">Oxidoreductase</keyword>
<proteinExistence type="inferred from homology"/>
<reference evidence="6 7" key="1">
    <citation type="journal article" date="2012" name="J. Bacteriol.">
        <title>Genome Sequence of n-Alkane-Degrading Hydrocarboniphaga effusa Strain AP103T (ATCC BAA-332T).</title>
        <authorList>
            <person name="Chang H.K."/>
            <person name="Zylstra G.J."/>
            <person name="Chae J.C."/>
        </authorList>
    </citation>
    <scope>NUCLEOTIDE SEQUENCE [LARGE SCALE GENOMIC DNA]</scope>
    <source>
        <strain evidence="6 7">AP103</strain>
    </source>
</reference>
<evidence type="ECO:0000256" key="1">
    <source>
        <dbReference type="ARBA" id="ARBA00023002"/>
    </source>
</evidence>
<dbReference type="GO" id="GO:0008113">
    <property type="term" value="F:peptide-methionine (S)-S-oxide reductase activity"/>
    <property type="evidence" value="ECO:0007669"/>
    <property type="project" value="UniProtKB-UniRule"/>
</dbReference>
<dbReference type="OrthoDB" id="4174719at2"/>
<dbReference type="InterPro" id="IPR036509">
    <property type="entry name" value="Met_Sox_Rdtase_MsrA_sf"/>
</dbReference>
<dbReference type="Pfam" id="PF01625">
    <property type="entry name" value="PMSR"/>
    <property type="match status" value="1"/>
</dbReference>
<comment type="caution">
    <text evidence="6">The sequence shown here is derived from an EMBL/GenBank/DDBJ whole genome shotgun (WGS) entry which is preliminary data.</text>
</comment>
<keyword evidence="7" id="KW-1185">Reference proteome</keyword>
<sequence length="206" mass="22806">MSFFNSSLRISPKDFPVADLDEALASSPGRKLAVLAGGCFWCVEAVYRELSGVLKVVNGYSGGTAETADYKAVCTGRTDHAEVVQIEYDPSQTSFGALLRIFFAVAHDPTQLDRQGNDIGTQYRSAIFYADEEQKRIAEAYIRQLDAAQVYSAPVVTKLDKLEDFFEAEAYHQNYAALHPNEGYIAGVALPKVDKLRRYFGEELKA</sequence>
<comment type="function">
    <text evidence="4">Has an important function as a repair enzyme for proteins that have been inactivated by oxidation. Catalyzes the reversible oxidation-reduction of methionine sulfoxide in proteins to methionine.</text>
</comment>
<evidence type="ECO:0000256" key="2">
    <source>
        <dbReference type="ARBA" id="ARBA00047806"/>
    </source>
</evidence>
<name>I8TEQ2_9GAMM</name>
<dbReference type="SUPFAM" id="SSF55068">
    <property type="entry name" value="Peptide methionine sulfoxide reductase"/>
    <property type="match status" value="1"/>
</dbReference>
<dbReference type="EMBL" id="AKGD01000001">
    <property type="protein sequence ID" value="EIT72203.1"/>
    <property type="molecule type" value="Genomic_DNA"/>
</dbReference>